<protein>
    <submittedName>
        <fullName evidence="1">Uncharacterized protein</fullName>
    </submittedName>
</protein>
<comment type="caution">
    <text evidence="1">The sequence shown here is derived from an EMBL/GenBank/DDBJ whole genome shotgun (WGS) entry which is preliminary data.</text>
</comment>
<proteinExistence type="predicted"/>
<dbReference type="Proteomes" id="UP001057402">
    <property type="component" value="Chromosome 5"/>
</dbReference>
<reference evidence="2" key="1">
    <citation type="journal article" date="2023" name="Front. Plant Sci.">
        <title>Chromosomal-level genome assembly of Melastoma candidum provides insights into trichome evolution.</title>
        <authorList>
            <person name="Zhong Y."/>
            <person name="Wu W."/>
            <person name="Sun C."/>
            <person name="Zou P."/>
            <person name="Liu Y."/>
            <person name="Dai S."/>
            <person name="Zhou R."/>
        </authorList>
    </citation>
    <scope>NUCLEOTIDE SEQUENCE [LARGE SCALE GENOMIC DNA]</scope>
</reference>
<organism evidence="1 2">
    <name type="scientific">Melastoma candidum</name>
    <dbReference type="NCBI Taxonomy" id="119954"/>
    <lineage>
        <taxon>Eukaryota</taxon>
        <taxon>Viridiplantae</taxon>
        <taxon>Streptophyta</taxon>
        <taxon>Embryophyta</taxon>
        <taxon>Tracheophyta</taxon>
        <taxon>Spermatophyta</taxon>
        <taxon>Magnoliopsida</taxon>
        <taxon>eudicotyledons</taxon>
        <taxon>Gunneridae</taxon>
        <taxon>Pentapetalae</taxon>
        <taxon>rosids</taxon>
        <taxon>malvids</taxon>
        <taxon>Myrtales</taxon>
        <taxon>Melastomataceae</taxon>
        <taxon>Melastomatoideae</taxon>
        <taxon>Melastomateae</taxon>
        <taxon>Melastoma</taxon>
    </lineage>
</organism>
<keyword evidence="2" id="KW-1185">Reference proteome</keyword>
<sequence length="787" mass="87383">MAGDPRFSEISEYLAELLVDTDPSLPSSCPDPDLAVGGVFAAGDVLLGDPSSQNDSFLPRGVGSRDLGGIPPISGGPPDEELVLSTRGSSGEAYSDPLMSLNNRLSPGGESSDTTSDDSRDSDPILKYINQLLMEEDKEVNSWFSGDETALQNTEKSFYDALCEKYPQLPEQNLDFDARHLVDSTTLGKGCDLDGMGGAAAGISNSYSVDPNFICSPGEFLDHVFLNSSYFGDEAIQPSVESLPNPSSVIIGGIGDDFGHSNATVVLAKNMIKDTDSVMQFKKGLEEASKFLPNTTQIFRNLDDSSAAYELQEIEILPADAELSKGLKNHARDGSWVEEGRARKQTAVTGDESGISDMFDKVLLDDSQALSNESSCESPKNSRSSGKRRTSKGNKVRVKKQTSKSTNVDLRSLLALCAEAVNGHDLRTAHELLKQIRENSCPTGDGSERLAHYFANGLEARIAGNEGGAGVFFTSTMFKKTSAADMLKAYHAYITACPFMKLPILFACHMISQLAVNAEVVHIIDFGMAFGFHWPIIIQKLSEHPTGPPKLRMTGIEYPAPGFRPAQRIEEAGRRLAQYCDRFRVPFEFNAVASQEWESIKIEDLKIRSGEMIAVNCLNRFKNLLNDMGEEDSPRDAMLDLVRRINPDIFVNSTPSGAYNSPFFLTRFREALLHHSALYDMLDLTLSADSYERQIIEREFYGREILNVIACEGRERIERPETYKQWQVRHLRAGFKPLPLDQKIMAYLRSNIYRWYHKDFIIDEYKNWMLLGWRGRIMNVSSCWAPC</sequence>
<gene>
    <name evidence="1" type="ORF">MLD38_017356</name>
</gene>
<accession>A0ACB9QQD1</accession>
<evidence type="ECO:0000313" key="2">
    <source>
        <dbReference type="Proteomes" id="UP001057402"/>
    </source>
</evidence>
<name>A0ACB9QQD1_9MYRT</name>
<evidence type="ECO:0000313" key="1">
    <source>
        <dbReference type="EMBL" id="KAI4368844.1"/>
    </source>
</evidence>
<dbReference type="EMBL" id="CM042884">
    <property type="protein sequence ID" value="KAI4368844.1"/>
    <property type="molecule type" value="Genomic_DNA"/>
</dbReference>